<sequence length="69" mass="7432">MGSMLTSPSYIGRRLGRANEASRASYNGSGLPQRTEHRSTSVPAPRRRVKPPVGSSPPTALEPQLTSRD</sequence>
<accession>A0ACC2FNJ1</accession>
<reference evidence="1" key="1">
    <citation type="submission" date="2021-05" db="EMBL/GenBank/DDBJ databases">
        <authorList>
            <person name="Pan Q."/>
            <person name="Jouanno E."/>
            <person name="Zahm M."/>
            <person name="Klopp C."/>
            <person name="Cabau C."/>
            <person name="Louis A."/>
            <person name="Berthelot C."/>
            <person name="Parey E."/>
            <person name="Roest Crollius H."/>
            <person name="Montfort J."/>
            <person name="Robinson-Rechavi M."/>
            <person name="Bouchez O."/>
            <person name="Lampietro C."/>
            <person name="Lopez Roques C."/>
            <person name="Donnadieu C."/>
            <person name="Postlethwait J."/>
            <person name="Bobe J."/>
            <person name="Dillon D."/>
            <person name="Chandos A."/>
            <person name="von Hippel F."/>
            <person name="Guiguen Y."/>
        </authorList>
    </citation>
    <scope>NUCLEOTIDE SEQUENCE</scope>
    <source>
        <strain evidence="1">YG-Jan2019</strain>
    </source>
</reference>
<name>A0ACC2FNJ1_DALPE</name>
<protein>
    <submittedName>
        <fullName evidence="1">Uncharacterized protein</fullName>
    </submittedName>
</protein>
<dbReference type="Proteomes" id="UP001157502">
    <property type="component" value="Chromosome 24"/>
</dbReference>
<evidence type="ECO:0000313" key="1">
    <source>
        <dbReference type="EMBL" id="KAJ7992896.1"/>
    </source>
</evidence>
<evidence type="ECO:0000313" key="2">
    <source>
        <dbReference type="Proteomes" id="UP001157502"/>
    </source>
</evidence>
<organism evidence="1 2">
    <name type="scientific">Dallia pectoralis</name>
    <name type="common">Alaska blackfish</name>
    <dbReference type="NCBI Taxonomy" id="75939"/>
    <lineage>
        <taxon>Eukaryota</taxon>
        <taxon>Metazoa</taxon>
        <taxon>Chordata</taxon>
        <taxon>Craniata</taxon>
        <taxon>Vertebrata</taxon>
        <taxon>Euteleostomi</taxon>
        <taxon>Actinopterygii</taxon>
        <taxon>Neopterygii</taxon>
        <taxon>Teleostei</taxon>
        <taxon>Protacanthopterygii</taxon>
        <taxon>Esociformes</taxon>
        <taxon>Umbridae</taxon>
        <taxon>Dallia</taxon>
    </lineage>
</organism>
<keyword evidence="2" id="KW-1185">Reference proteome</keyword>
<dbReference type="EMBL" id="CM055751">
    <property type="protein sequence ID" value="KAJ7992896.1"/>
    <property type="molecule type" value="Genomic_DNA"/>
</dbReference>
<comment type="caution">
    <text evidence="1">The sequence shown here is derived from an EMBL/GenBank/DDBJ whole genome shotgun (WGS) entry which is preliminary data.</text>
</comment>
<gene>
    <name evidence="1" type="ORF">DPEC_G00266830</name>
</gene>
<proteinExistence type="predicted"/>